<evidence type="ECO:0000256" key="7">
    <source>
        <dbReference type="ARBA" id="ARBA00022771"/>
    </source>
</evidence>
<evidence type="ECO:0000256" key="15">
    <source>
        <dbReference type="ARBA" id="ARBA00023323"/>
    </source>
</evidence>
<dbReference type="EMBL" id="KU519393">
    <property type="protein sequence ID" value="ANZ90244.1"/>
    <property type="molecule type" value="Genomic_DNA"/>
</dbReference>
<comment type="caution">
    <text evidence="16">Lacks conserved residue(s) required for the propagation of feature annotation.</text>
</comment>
<dbReference type="GO" id="GO:0052150">
    <property type="term" value="P:symbiont-mediated perturbation of host apoptosis"/>
    <property type="evidence" value="ECO:0007669"/>
    <property type="project" value="UniProtKB-KW"/>
</dbReference>
<evidence type="ECO:0000256" key="2">
    <source>
        <dbReference type="ARBA" id="ARBA00022518"/>
    </source>
</evidence>
<keyword evidence="14 16" id="KW-0899">Viral immunoevasion</keyword>
<dbReference type="GO" id="GO:0006355">
    <property type="term" value="P:regulation of DNA-templated transcription"/>
    <property type="evidence" value="ECO:0007669"/>
    <property type="project" value="UniProtKB-UniRule"/>
</dbReference>
<evidence type="ECO:0000256" key="13">
    <source>
        <dbReference type="ARBA" id="ARBA00023200"/>
    </source>
</evidence>
<dbReference type="Pfam" id="PF00518">
    <property type="entry name" value="E6"/>
    <property type="match status" value="1"/>
</dbReference>
<proteinExistence type="inferred from homology"/>
<keyword evidence="4 16" id="KW-0945">Host-virus interaction</keyword>
<keyword evidence="8 16" id="KW-0862">Zinc</keyword>
<keyword evidence="5 16" id="KW-1090">Inhibition of host innate immune response by virus</keyword>
<evidence type="ECO:0000313" key="18">
    <source>
        <dbReference type="EMBL" id="ANZ90244.1"/>
    </source>
</evidence>
<evidence type="ECO:0000256" key="10">
    <source>
        <dbReference type="ARBA" id="ARBA00023125"/>
    </source>
</evidence>
<dbReference type="GeneID" id="28544395"/>
<dbReference type="InterPro" id="IPR038575">
    <property type="entry name" value="E6_sf"/>
</dbReference>
<evidence type="ECO:0000256" key="9">
    <source>
        <dbReference type="ARBA" id="ARBA00023015"/>
    </source>
</evidence>
<evidence type="ECO:0000313" key="19">
    <source>
        <dbReference type="Proteomes" id="UP000146474"/>
    </source>
</evidence>
<gene>
    <name evidence="16 18" type="primary">E6</name>
</gene>
<evidence type="ECO:0000256" key="3">
    <source>
        <dbReference type="ARBA" id="ARBA00022562"/>
    </source>
</evidence>
<feature type="zinc finger region" evidence="16">
    <location>
        <begin position="38"/>
        <end position="74"/>
    </location>
</feature>
<keyword evidence="7 16" id="KW-0863">Zinc-finger</keyword>
<feature type="zinc finger region" evidence="16">
    <location>
        <begin position="111"/>
        <end position="147"/>
    </location>
</feature>
<keyword evidence="6 16" id="KW-0479">Metal-binding</keyword>
<dbReference type="RefSeq" id="YP_009272593.1">
    <property type="nucleotide sequence ID" value="NC_030798.1"/>
</dbReference>
<keyword evidence="12 16" id="KW-0804">Transcription</keyword>
<dbReference type="Gene3D" id="3.30.240.40">
    <property type="entry name" value="E6 early regulatory protein"/>
    <property type="match status" value="2"/>
</dbReference>
<comment type="similarity">
    <text evidence="1 16 17">Belongs to the papillomaviridae E6 protein family.</text>
</comment>
<dbReference type="GO" id="GO:0008270">
    <property type="term" value="F:zinc ion binding"/>
    <property type="evidence" value="ECO:0007669"/>
    <property type="project" value="UniProtKB-KW"/>
</dbReference>
<dbReference type="Proteomes" id="UP000146474">
    <property type="component" value="Genome"/>
</dbReference>
<dbReference type="GO" id="GO:0030430">
    <property type="term" value="C:host cell cytoplasm"/>
    <property type="evidence" value="ECO:0007669"/>
    <property type="project" value="UniProtKB-SubCell"/>
</dbReference>
<dbReference type="SUPFAM" id="SSF161229">
    <property type="entry name" value="E6 C-terminal domain-like"/>
    <property type="match status" value="2"/>
</dbReference>
<keyword evidence="10 16" id="KW-0238">DNA-binding</keyword>
<keyword evidence="3 16" id="KW-1048">Host nucleus</keyword>
<evidence type="ECO:0000256" key="8">
    <source>
        <dbReference type="ARBA" id="ARBA00022833"/>
    </source>
</evidence>
<dbReference type="GO" id="GO:0039502">
    <property type="term" value="P:symbiont-mediated suppression of host type I interferon-mediated signaling pathway"/>
    <property type="evidence" value="ECO:0007669"/>
    <property type="project" value="UniProtKB-UniRule"/>
</dbReference>
<reference evidence="18 19" key="1">
    <citation type="submission" date="2016-01" db="EMBL/GenBank/DDBJ databases">
        <title>How many papillomavirus species can be undetected in fibropapillomas?</title>
        <authorList>
            <person name="Daudt C."/>
            <person name="Chaves da Silva F.R."/>
            <person name="Streck A.F."/>
            <person name="Weber M.N."/>
            <person name="Cibulski S.P."/>
            <person name="Canal C.W."/>
        </authorList>
    </citation>
    <scope>NUCLEOTIDE SEQUENCE [LARGE SCALE GENOMIC DNA]</scope>
</reference>
<evidence type="ECO:0000256" key="12">
    <source>
        <dbReference type="ARBA" id="ARBA00023163"/>
    </source>
</evidence>
<evidence type="ECO:0000256" key="11">
    <source>
        <dbReference type="ARBA" id="ARBA00023159"/>
    </source>
</evidence>
<dbReference type="OrthoDB" id="27353at10239"/>
<evidence type="ECO:0000256" key="4">
    <source>
        <dbReference type="ARBA" id="ARBA00022581"/>
    </source>
</evidence>
<dbReference type="GO" id="GO:0052170">
    <property type="term" value="P:symbiont-mediated suppression of host innate immune response"/>
    <property type="evidence" value="ECO:0007669"/>
    <property type="project" value="UniProtKB-KW"/>
</dbReference>
<dbReference type="GO" id="GO:0003677">
    <property type="term" value="F:DNA binding"/>
    <property type="evidence" value="ECO:0007669"/>
    <property type="project" value="UniProtKB-UniRule"/>
</dbReference>
<comment type="function">
    <text evidence="16">Plays a major role in the induction and maintenance of cellular transformation. E6 associates with host UBE3A/E6-AP ubiquitin-protein ligase and modulates its activity. Protects host keratinocytes from apoptosis by mediating the degradation of host BAK1. May also inhibit host immune response.</text>
</comment>
<dbReference type="GO" id="GO:0042025">
    <property type="term" value="C:host cell nucleus"/>
    <property type="evidence" value="ECO:0007669"/>
    <property type="project" value="UniProtKB-SubCell"/>
</dbReference>
<evidence type="ECO:0000256" key="14">
    <source>
        <dbReference type="ARBA" id="ARBA00023280"/>
    </source>
</evidence>
<dbReference type="GO" id="GO:0006351">
    <property type="term" value="P:DNA-templated transcription"/>
    <property type="evidence" value="ECO:0007669"/>
    <property type="project" value="UniProtKB-UniRule"/>
</dbReference>
<comment type="subunit">
    <text evidence="16">Forms homodimers. Interacts with ubiquitin-protein ligase UBE3A/E6-AP; this interaction stimulates UBE3A ubiquitin activity. Interacts with host BAK1.</text>
</comment>
<dbReference type="GO" id="GO:0039648">
    <property type="term" value="P:symbiont-mediated perturbation of host ubiquitin-like protein modification"/>
    <property type="evidence" value="ECO:0007669"/>
    <property type="project" value="UniProtKB-UniRule"/>
</dbReference>
<evidence type="ECO:0000256" key="6">
    <source>
        <dbReference type="ARBA" id="ARBA00022723"/>
    </source>
</evidence>
<evidence type="ECO:0000256" key="17">
    <source>
        <dbReference type="RuleBase" id="RU363123"/>
    </source>
</evidence>
<accession>A0A1B2K215</accession>
<organism evidence="18 19">
    <name type="scientific">Bos taurus papillomavirus 18</name>
    <dbReference type="NCBI Taxonomy" id="1887216"/>
    <lineage>
        <taxon>Viruses</taxon>
        <taxon>Monodnaviria</taxon>
        <taxon>Shotokuvirae</taxon>
        <taxon>Cossaviricota</taxon>
        <taxon>Papovaviricetes</taxon>
        <taxon>Zurhausenvirales</taxon>
        <taxon>Papillomaviridae</taxon>
        <taxon>Firstpapillomavirinae</taxon>
        <taxon>Dyokappapapillomavirus</taxon>
        <taxon>Dyokappapapillomavirus 4</taxon>
    </lineage>
</organism>
<dbReference type="KEGG" id="vg:28544395"/>
<dbReference type="InterPro" id="IPR001334">
    <property type="entry name" value="E6"/>
</dbReference>
<keyword evidence="19" id="KW-1185">Reference proteome</keyword>
<comment type="subcellular location">
    <subcellularLocation>
        <location evidence="16 17">Host cytoplasm</location>
    </subcellularLocation>
    <subcellularLocation>
        <location evidence="16 17">Host nucleus</location>
    </subcellularLocation>
</comment>
<evidence type="ECO:0000256" key="1">
    <source>
        <dbReference type="ARBA" id="ARBA00006346"/>
    </source>
</evidence>
<evidence type="ECO:0000256" key="16">
    <source>
        <dbReference type="HAMAP-Rule" id="MF_04006"/>
    </source>
</evidence>
<sequence>MCIKTAVFRETQMASQPKTITELIESLSPSDEAVYLKCVFCRGDLTISDCTHFEEADLQLIWKRGEPYGACKRCCIHAGYLECSTKYMFSMFGVDVEIYTGRRLLCMKVRCYRCFKPLNFLEKIKQVERYEPFHCISYRWKGRCLKCKHDWDELHSS</sequence>
<keyword evidence="15 16" id="KW-1119">Modulation of host cell apoptosis by virus</keyword>
<evidence type="ECO:0000256" key="5">
    <source>
        <dbReference type="ARBA" id="ARBA00022632"/>
    </source>
</evidence>
<protein>
    <recommendedName>
        <fullName evidence="16 17">Protein E6</fullName>
    </recommendedName>
</protein>
<keyword evidence="11 16" id="KW-0010">Activator</keyword>
<keyword evidence="9 16" id="KW-0805">Transcription regulation</keyword>
<keyword evidence="13 16" id="KW-1035">Host cytoplasm</keyword>
<dbReference type="HAMAP" id="MF_04006">
    <property type="entry name" value="HPV_E6"/>
    <property type="match status" value="1"/>
</dbReference>
<keyword evidence="2 16" id="KW-0244">Early protein</keyword>
<name>A0A1B2K215_9PAPI</name>